<evidence type="ECO:0000256" key="3">
    <source>
        <dbReference type="ARBA" id="ARBA00022679"/>
    </source>
</evidence>
<dbReference type="InterPro" id="IPR050271">
    <property type="entry name" value="UDP-glycosyltransferase"/>
</dbReference>
<dbReference type="OrthoDB" id="5835829at2759"/>
<dbReference type="InterPro" id="IPR002213">
    <property type="entry name" value="UDP_glucos_trans"/>
</dbReference>
<organism evidence="5 6">
    <name type="scientific">Brenthis ino</name>
    <name type="common">lesser marbled fritillary</name>
    <dbReference type="NCBI Taxonomy" id="405034"/>
    <lineage>
        <taxon>Eukaryota</taxon>
        <taxon>Metazoa</taxon>
        <taxon>Ecdysozoa</taxon>
        <taxon>Arthropoda</taxon>
        <taxon>Hexapoda</taxon>
        <taxon>Insecta</taxon>
        <taxon>Pterygota</taxon>
        <taxon>Neoptera</taxon>
        <taxon>Endopterygota</taxon>
        <taxon>Lepidoptera</taxon>
        <taxon>Glossata</taxon>
        <taxon>Ditrysia</taxon>
        <taxon>Papilionoidea</taxon>
        <taxon>Nymphalidae</taxon>
        <taxon>Heliconiinae</taxon>
        <taxon>Argynnini</taxon>
        <taxon>Brenthis</taxon>
    </lineage>
</organism>
<dbReference type="Pfam" id="PF00201">
    <property type="entry name" value="UDPGT"/>
    <property type="match status" value="1"/>
</dbReference>
<reference evidence="5" key="1">
    <citation type="submission" date="2021-12" db="EMBL/GenBank/DDBJ databases">
        <authorList>
            <person name="Martin H S."/>
        </authorList>
    </citation>
    <scope>NUCLEOTIDE SEQUENCE</scope>
</reference>
<dbReference type="FunFam" id="3.40.50.2000:FF:000021">
    <property type="entry name" value="UDP-glucuronosyltransferase"/>
    <property type="match status" value="1"/>
</dbReference>
<evidence type="ECO:0000256" key="4">
    <source>
        <dbReference type="SAM" id="Phobius"/>
    </source>
</evidence>
<dbReference type="GO" id="GO:0008194">
    <property type="term" value="F:UDP-glycosyltransferase activity"/>
    <property type="evidence" value="ECO:0007669"/>
    <property type="project" value="InterPro"/>
</dbReference>
<dbReference type="CDD" id="cd03784">
    <property type="entry name" value="GT1_Gtf-like"/>
    <property type="match status" value="1"/>
</dbReference>
<evidence type="ECO:0008006" key="7">
    <source>
        <dbReference type="Google" id="ProtNLM"/>
    </source>
</evidence>
<evidence type="ECO:0000256" key="1">
    <source>
        <dbReference type="ARBA" id="ARBA00009995"/>
    </source>
</evidence>
<name>A0A8J9YH00_9NEOP</name>
<proteinExistence type="inferred from homology"/>
<dbReference type="SUPFAM" id="SSF53756">
    <property type="entry name" value="UDP-Glycosyltransferase/glycogen phosphorylase"/>
    <property type="match status" value="1"/>
</dbReference>
<comment type="similarity">
    <text evidence="1">Belongs to the UDP-glycosyltransferase family.</text>
</comment>
<feature type="non-terminal residue" evidence="5">
    <location>
        <position position="473"/>
    </location>
</feature>
<dbReference type="PANTHER" id="PTHR48043">
    <property type="entry name" value="EG:EG0003.4 PROTEIN-RELATED"/>
    <property type="match status" value="1"/>
</dbReference>
<keyword evidence="4" id="KW-1133">Transmembrane helix</keyword>
<keyword evidence="6" id="KW-1185">Reference proteome</keyword>
<feature type="transmembrane region" description="Helical" evidence="4">
    <location>
        <begin position="436"/>
        <end position="455"/>
    </location>
</feature>
<keyword evidence="2" id="KW-0328">Glycosyltransferase</keyword>
<evidence type="ECO:0000256" key="2">
    <source>
        <dbReference type="ARBA" id="ARBA00022676"/>
    </source>
</evidence>
<sequence length="473" mass="53922">MRGLVNPLLDAGHQITLVTSFPELEISKNVRVVDVSHVKKIHKYMAASDLTKQTMSIVLDFGRNISLATIETPALRNLLVKESFDAVISEWFFSDIDSGYAAIQQAPWILLSGMVMHHHIEFLIDQVRSVPTIPALKMDVGIPMNFFERLSNTMSYLKTSYLFWARYPQQQSDYESQFYPLAQSRGVTLPPLLSAMHNISILFVNSHPSFASAQSLPPNAIDIAGYHIDPNIPPLPKDLQDLLDSSNQGVIYFSMGSVLKPSDIPERTNKNLFKIFQQLPYTVLWKYDGKVQNLPKNVHIKSWMPQSSILAHPNTKIFITHGGLLSTLESLYFGVPVIAIPVFGDQPSNAKRCERAGHALTVKYGPNMDQELKEKLNIMLNNNSYHNKAKYISKLFRNRPVSTTKLIQHYVELAIESKGALHLRSKTHLYAWYETWMLDQLALLVVTLYVIYRVFKKVQNLFKKNVKEKKKKH</sequence>
<dbReference type="Gene3D" id="3.40.50.2000">
    <property type="entry name" value="Glycogen Phosphorylase B"/>
    <property type="match status" value="1"/>
</dbReference>
<dbReference type="Proteomes" id="UP000838878">
    <property type="component" value="Chromosome 8"/>
</dbReference>
<dbReference type="AlphaFoldDB" id="A0A8J9YH00"/>
<evidence type="ECO:0000313" key="6">
    <source>
        <dbReference type="Proteomes" id="UP000838878"/>
    </source>
</evidence>
<keyword evidence="3" id="KW-0808">Transferase</keyword>
<protein>
    <recommendedName>
        <fullName evidence="7">UDP-glucuronosyltransferase</fullName>
    </recommendedName>
</protein>
<dbReference type="EMBL" id="OV170228">
    <property type="protein sequence ID" value="CAH0730514.1"/>
    <property type="molecule type" value="Genomic_DNA"/>
</dbReference>
<evidence type="ECO:0000313" key="5">
    <source>
        <dbReference type="EMBL" id="CAH0730514.1"/>
    </source>
</evidence>
<keyword evidence="4" id="KW-0472">Membrane</keyword>
<gene>
    <name evidence="5" type="ORF">BINO364_LOCUS15489</name>
</gene>
<keyword evidence="4" id="KW-0812">Transmembrane</keyword>
<dbReference type="PANTHER" id="PTHR48043:SF159">
    <property type="entry name" value="EG:EG0003.4 PROTEIN-RELATED"/>
    <property type="match status" value="1"/>
</dbReference>
<accession>A0A8J9YH00</accession>